<dbReference type="EMBL" id="JAKJXP020000009">
    <property type="protein sequence ID" value="KAK7756067.1"/>
    <property type="molecule type" value="Genomic_DNA"/>
</dbReference>
<keyword evidence="3" id="KW-0472">Membrane</keyword>
<feature type="transmembrane region" description="Helical" evidence="3">
    <location>
        <begin position="328"/>
        <end position="350"/>
    </location>
</feature>
<feature type="transmembrane region" description="Helical" evidence="3">
    <location>
        <begin position="356"/>
        <end position="377"/>
    </location>
</feature>
<keyword evidence="6" id="KW-1185">Reference proteome</keyword>
<name>A0AAN9UZL6_9PEZI</name>
<proteinExistence type="inferred from homology"/>
<reference evidence="5 6" key="1">
    <citation type="submission" date="2024-02" db="EMBL/GenBank/DDBJ databases">
        <title>De novo assembly and annotation of 12 fungi associated with fruit tree decline syndrome in Ontario, Canada.</title>
        <authorList>
            <person name="Sulman M."/>
            <person name="Ellouze W."/>
            <person name="Ilyukhin E."/>
        </authorList>
    </citation>
    <scope>NUCLEOTIDE SEQUENCE [LARGE SCALE GENOMIC DNA]</scope>
    <source>
        <strain evidence="5 6">M11/M66-122</strain>
    </source>
</reference>
<feature type="transmembrane region" description="Helical" evidence="3">
    <location>
        <begin position="297"/>
        <end position="321"/>
    </location>
</feature>
<feature type="transmembrane region" description="Helical" evidence="3">
    <location>
        <begin position="189"/>
        <end position="209"/>
    </location>
</feature>
<feature type="transmembrane region" description="Helical" evidence="3">
    <location>
        <begin position="100"/>
        <end position="119"/>
    </location>
</feature>
<dbReference type="PANTHER" id="PTHR11360:SF287">
    <property type="entry name" value="MFS MONOCARBOXYLATE TRANSPORTER"/>
    <property type="match status" value="1"/>
</dbReference>
<gene>
    <name evidence="5" type="ORF">SLS62_002010</name>
</gene>
<protein>
    <recommendedName>
        <fullName evidence="4">Major facilitator superfamily (MFS) profile domain-containing protein</fullName>
    </recommendedName>
</protein>
<dbReference type="Pfam" id="PF07690">
    <property type="entry name" value="MFS_1"/>
    <property type="match status" value="1"/>
</dbReference>
<evidence type="ECO:0000256" key="2">
    <source>
        <dbReference type="ARBA" id="ARBA00006727"/>
    </source>
</evidence>
<evidence type="ECO:0000256" key="1">
    <source>
        <dbReference type="ARBA" id="ARBA00004141"/>
    </source>
</evidence>
<dbReference type="AlphaFoldDB" id="A0AAN9UZL6"/>
<sequence>MSRQEVELEYFQQPVIAGSEGPTPLIRDEGAPYPPHGDEQQTFTLPPVDGGRDAWLFLTACFAIEALDKPLTKLAGFPFSFGVFQDYYSSHEPFAGSSNIAVIGTCAMGIMYLMAPFMIGICRLFARWARWMPMTGLLIMCISLATSSFSQSVSHLIVTQGILYGVGGSIAYSPCILYMDEWFVKRKGLAYGVMWSGTGLAGVVLPLLMESLLGSLGFRPTLRLWTGLLFVLTAPLSWFIKPRLPLSATTHVKPFNLKFLATPAFFLYQLANVVESMGFFLPGIYLPTYARSTFGAASYTSAITILLVNVASVFGCVAMGWFTDRLHVTTCILLSTIGATVGVFLVWGFASSLPVLYVFCLLYGLFAGSFTSTWPGIMRDVVNKGESGGSGYIDPSMVFGWLAAGRGIGNVVSGPLSESLLKGWPWKGEAFLGYGSGYGTLIAFTGVTAFLGGASFIWRRLGLL</sequence>
<dbReference type="InterPro" id="IPR050327">
    <property type="entry name" value="Proton-linked_MCT"/>
</dbReference>
<keyword evidence="3" id="KW-1133">Transmembrane helix</keyword>
<feature type="transmembrane region" description="Helical" evidence="3">
    <location>
        <begin position="437"/>
        <end position="458"/>
    </location>
</feature>
<evidence type="ECO:0000313" key="5">
    <source>
        <dbReference type="EMBL" id="KAK7756067.1"/>
    </source>
</evidence>
<evidence type="ECO:0000256" key="3">
    <source>
        <dbReference type="SAM" id="Phobius"/>
    </source>
</evidence>
<comment type="caution">
    <text evidence="5">The sequence shown here is derived from an EMBL/GenBank/DDBJ whole genome shotgun (WGS) entry which is preliminary data.</text>
</comment>
<evidence type="ECO:0000259" key="4">
    <source>
        <dbReference type="PROSITE" id="PS50850"/>
    </source>
</evidence>
<accession>A0AAN9UZL6</accession>
<dbReference type="SUPFAM" id="SSF103473">
    <property type="entry name" value="MFS general substrate transporter"/>
    <property type="match status" value="1"/>
</dbReference>
<feature type="transmembrane region" description="Helical" evidence="3">
    <location>
        <begin position="156"/>
        <end position="177"/>
    </location>
</feature>
<dbReference type="Gene3D" id="1.20.1250.20">
    <property type="entry name" value="MFS general substrate transporter like domains"/>
    <property type="match status" value="2"/>
</dbReference>
<evidence type="ECO:0000313" key="6">
    <source>
        <dbReference type="Proteomes" id="UP001320420"/>
    </source>
</evidence>
<dbReference type="GO" id="GO:0022857">
    <property type="term" value="F:transmembrane transporter activity"/>
    <property type="evidence" value="ECO:0007669"/>
    <property type="project" value="InterPro"/>
</dbReference>
<dbReference type="InterPro" id="IPR036259">
    <property type="entry name" value="MFS_trans_sf"/>
</dbReference>
<dbReference type="InterPro" id="IPR011701">
    <property type="entry name" value="MFS"/>
</dbReference>
<dbReference type="Proteomes" id="UP001320420">
    <property type="component" value="Unassembled WGS sequence"/>
</dbReference>
<dbReference type="GO" id="GO:0016020">
    <property type="term" value="C:membrane"/>
    <property type="evidence" value="ECO:0007669"/>
    <property type="project" value="UniProtKB-SubCell"/>
</dbReference>
<comment type="subcellular location">
    <subcellularLocation>
        <location evidence="1">Membrane</location>
        <topology evidence="1">Multi-pass membrane protein</topology>
    </subcellularLocation>
</comment>
<feature type="transmembrane region" description="Helical" evidence="3">
    <location>
        <begin position="260"/>
        <end position="285"/>
    </location>
</feature>
<feature type="domain" description="Major facilitator superfamily (MFS) profile" evidence="4">
    <location>
        <begin position="264"/>
        <end position="464"/>
    </location>
</feature>
<dbReference type="PROSITE" id="PS50850">
    <property type="entry name" value="MFS"/>
    <property type="match status" value="1"/>
</dbReference>
<feature type="transmembrane region" description="Helical" evidence="3">
    <location>
        <begin position="131"/>
        <end position="150"/>
    </location>
</feature>
<organism evidence="5 6">
    <name type="scientific">Diatrype stigma</name>
    <dbReference type="NCBI Taxonomy" id="117547"/>
    <lineage>
        <taxon>Eukaryota</taxon>
        <taxon>Fungi</taxon>
        <taxon>Dikarya</taxon>
        <taxon>Ascomycota</taxon>
        <taxon>Pezizomycotina</taxon>
        <taxon>Sordariomycetes</taxon>
        <taxon>Xylariomycetidae</taxon>
        <taxon>Xylariales</taxon>
        <taxon>Diatrypaceae</taxon>
        <taxon>Diatrype</taxon>
    </lineage>
</organism>
<keyword evidence="3" id="KW-0812">Transmembrane</keyword>
<dbReference type="PANTHER" id="PTHR11360">
    <property type="entry name" value="MONOCARBOXYLATE TRANSPORTER"/>
    <property type="match status" value="1"/>
</dbReference>
<comment type="similarity">
    <text evidence="2">Belongs to the major facilitator superfamily. Monocarboxylate porter (TC 2.A.1.13) family.</text>
</comment>
<dbReference type="InterPro" id="IPR020846">
    <property type="entry name" value="MFS_dom"/>
</dbReference>